<dbReference type="InterPro" id="IPR002403">
    <property type="entry name" value="Cyt_P450_E_grp-IV"/>
</dbReference>
<dbReference type="InterPro" id="IPR036396">
    <property type="entry name" value="Cyt_P450_sf"/>
</dbReference>
<proteinExistence type="inferred from homology"/>
<dbReference type="PANTHER" id="PTHR24305:SF166">
    <property type="entry name" value="CYTOCHROME P450 12A4, MITOCHONDRIAL-RELATED"/>
    <property type="match status" value="1"/>
</dbReference>
<dbReference type="SUPFAM" id="SSF48264">
    <property type="entry name" value="Cytochrome P450"/>
    <property type="match status" value="1"/>
</dbReference>
<evidence type="ECO:0000256" key="4">
    <source>
        <dbReference type="ARBA" id="ARBA00023004"/>
    </source>
</evidence>
<comment type="caution">
    <text evidence="6">The sequence shown here is derived from an EMBL/GenBank/DDBJ whole genome shotgun (WGS) entry which is preliminary data.</text>
</comment>
<keyword evidence="5" id="KW-0503">Monooxygenase</keyword>
<evidence type="ECO:0000256" key="5">
    <source>
        <dbReference type="RuleBase" id="RU000461"/>
    </source>
</evidence>
<evidence type="ECO:0000313" key="6">
    <source>
        <dbReference type="EMBL" id="MBL1097703.1"/>
    </source>
</evidence>
<evidence type="ECO:0000313" key="7">
    <source>
        <dbReference type="Proteomes" id="UP000634229"/>
    </source>
</evidence>
<comment type="cofactor">
    <cofactor evidence="1">
        <name>heme</name>
        <dbReference type="ChEBI" id="CHEBI:30413"/>
    </cofactor>
</comment>
<dbReference type="InterPro" id="IPR017972">
    <property type="entry name" value="Cyt_P450_CS"/>
</dbReference>
<keyword evidence="3 5" id="KW-0479">Metal-binding</keyword>
<dbReference type="PANTHER" id="PTHR24305">
    <property type="entry name" value="CYTOCHROME P450"/>
    <property type="match status" value="1"/>
</dbReference>
<evidence type="ECO:0000256" key="3">
    <source>
        <dbReference type="ARBA" id="ARBA00022723"/>
    </source>
</evidence>
<protein>
    <submittedName>
        <fullName evidence="6">Cytochrome P450</fullName>
    </submittedName>
</protein>
<dbReference type="RefSeq" id="WP_201875134.1">
    <property type="nucleotide sequence ID" value="NZ_JAERRF010000007.1"/>
</dbReference>
<dbReference type="PROSITE" id="PS00086">
    <property type="entry name" value="CYTOCHROME_P450"/>
    <property type="match status" value="1"/>
</dbReference>
<organism evidence="6 7">
    <name type="scientific">Streptomyces coffeae</name>
    <dbReference type="NCBI Taxonomy" id="621382"/>
    <lineage>
        <taxon>Bacteria</taxon>
        <taxon>Bacillati</taxon>
        <taxon>Actinomycetota</taxon>
        <taxon>Actinomycetes</taxon>
        <taxon>Kitasatosporales</taxon>
        <taxon>Streptomycetaceae</taxon>
        <taxon>Streptomyces</taxon>
    </lineage>
</organism>
<evidence type="ECO:0000256" key="2">
    <source>
        <dbReference type="ARBA" id="ARBA00010617"/>
    </source>
</evidence>
<comment type="similarity">
    <text evidence="2 5">Belongs to the cytochrome P450 family.</text>
</comment>
<reference evidence="6 7" key="1">
    <citation type="submission" date="2021-01" db="EMBL/GenBank/DDBJ databases">
        <title>WGS of actinomycetes isolated from Thailand.</title>
        <authorList>
            <person name="Thawai C."/>
        </authorList>
    </citation>
    <scope>NUCLEOTIDE SEQUENCE [LARGE SCALE GENOMIC DNA]</scope>
    <source>
        <strain evidence="6 7">CA1R205</strain>
    </source>
</reference>
<keyword evidence="5" id="KW-0349">Heme</keyword>
<dbReference type="InterPro" id="IPR001128">
    <property type="entry name" value="Cyt_P450"/>
</dbReference>
<dbReference type="Proteomes" id="UP000634229">
    <property type="component" value="Unassembled WGS sequence"/>
</dbReference>
<accession>A0ABS1NCB6</accession>
<evidence type="ECO:0000256" key="1">
    <source>
        <dbReference type="ARBA" id="ARBA00001971"/>
    </source>
</evidence>
<keyword evidence="4 5" id="KW-0408">Iron</keyword>
<sequence>MSRTMPSLSPRRVLQFALDPFTGMMDAYRAHGSVVGVGYGSQRTAFVFGPEANSFVFANPSLFSWRDSFEVMLPVLGDTALLVTDGPDHQRRRHLTLPAFHRRRIDAYVRLMARNTAAAVETWESGRRIDLYQALRSVIRRNTVEALYGAPLATDNHMIGARLQIALNSTDLPLGMQLFLTGIPNPMTARARKARRQVAARVQAEIGRRRARGPGAAGAGGCEAEGGDGLGMLLAARDSEGRSLGDRELEDQVISLIVAGYETTSAAMGWTVHAALHTPGVWDDARKEVDSVLGDAELTGEALERLPYVDAVVQEALRLHPPVVVLPRVAAQDFEFAGHTIRAGRRLAISPYVTHRMPEVWPQPTEFLPERWSPGHPAHRPATPSTFLPFGGGAHRCIGSPFATAELKTILIELLRRTELRLAGEVTPASIMAMRPRRGVPVVVRRRT</sequence>
<dbReference type="PRINTS" id="PR00385">
    <property type="entry name" value="P450"/>
</dbReference>
<dbReference type="EMBL" id="JAERRF010000007">
    <property type="protein sequence ID" value="MBL1097703.1"/>
    <property type="molecule type" value="Genomic_DNA"/>
</dbReference>
<name>A0ABS1NCB6_9ACTN</name>
<dbReference type="PRINTS" id="PR00465">
    <property type="entry name" value="EP450IV"/>
</dbReference>
<gene>
    <name evidence="6" type="ORF">JK363_13680</name>
</gene>
<dbReference type="InterPro" id="IPR050121">
    <property type="entry name" value="Cytochrome_P450_monoxygenase"/>
</dbReference>
<dbReference type="Pfam" id="PF00067">
    <property type="entry name" value="p450"/>
    <property type="match status" value="1"/>
</dbReference>
<keyword evidence="5" id="KW-0560">Oxidoreductase</keyword>
<keyword evidence="7" id="KW-1185">Reference proteome</keyword>
<dbReference type="Gene3D" id="1.10.630.10">
    <property type="entry name" value="Cytochrome P450"/>
    <property type="match status" value="1"/>
</dbReference>